<feature type="transmembrane region" description="Helical" evidence="4">
    <location>
        <begin position="1132"/>
        <end position="1155"/>
    </location>
</feature>
<dbReference type="Gene3D" id="2.160.10.10">
    <property type="entry name" value="Hexapeptide repeat proteins"/>
    <property type="match status" value="2"/>
</dbReference>
<dbReference type="EMBL" id="ACLJ02000003">
    <property type="protein sequence ID" value="EFK54186.1"/>
    <property type="molecule type" value="Genomic_DNA"/>
</dbReference>
<proteinExistence type="predicted"/>
<dbReference type="Proteomes" id="UP000004208">
    <property type="component" value="Unassembled WGS sequence"/>
</dbReference>
<feature type="transmembrane region" description="Helical" evidence="4">
    <location>
        <begin position="1092"/>
        <end position="1112"/>
    </location>
</feature>
<dbReference type="PROSITE" id="PS50075">
    <property type="entry name" value="CARRIER"/>
    <property type="match status" value="1"/>
</dbReference>
<organism evidence="6 7">
    <name type="scientific">Corynebacterium genitalium ATCC 33030</name>
    <dbReference type="NCBI Taxonomy" id="585529"/>
    <lineage>
        <taxon>Bacteria</taxon>
        <taxon>Bacillati</taxon>
        <taxon>Actinomycetota</taxon>
        <taxon>Actinomycetes</taxon>
        <taxon>Mycobacteriales</taxon>
        <taxon>Corynebacteriaceae</taxon>
        <taxon>Corynebacterium</taxon>
    </lineage>
</organism>
<evidence type="ECO:0000256" key="4">
    <source>
        <dbReference type="SAM" id="Phobius"/>
    </source>
</evidence>
<dbReference type="eggNOG" id="COG1020">
    <property type="taxonomic scope" value="Bacteria"/>
</dbReference>
<accession>D7WDF5</accession>
<keyword evidence="1" id="KW-0596">Phosphopantetheine</keyword>
<keyword evidence="4" id="KW-0812">Transmembrane</keyword>
<dbReference type="NCBIfam" id="TIGR02353">
    <property type="entry name" value="NRPS_term_dom"/>
    <property type="match status" value="1"/>
</dbReference>
<name>D7WDF5_9CORY</name>
<dbReference type="Gene3D" id="1.10.1200.10">
    <property type="entry name" value="ACP-like"/>
    <property type="match status" value="1"/>
</dbReference>
<dbReference type="Pfam" id="PF00501">
    <property type="entry name" value="AMP-binding"/>
    <property type="match status" value="1"/>
</dbReference>
<dbReference type="CDD" id="cd05930">
    <property type="entry name" value="A_NRPS"/>
    <property type="match status" value="1"/>
</dbReference>
<dbReference type="InterPro" id="IPR036736">
    <property type="entry name" value="ACP-like_sf"/>
</dbReference>
<dbReference type="SUPFAM" id="SSF47336">
    <property type="entry name" value="ACP-like"/>
    <property type="match status" value="1"/>
</dbReference>
<evidence type="ECO:0000313" key="6">
    <source>
        <dbReference type="EMBL" id="EFK54186.1"/>
    </source>
</evidence>
<dbReference type="InterPro" id="IPR009081">
    <property type="entry name" value="PP-bd_ACP"/>
</dbReference>
<dbReference type="SUPFAM" id="SSF51161">
    <property type="entry name" value="Trimeric LpxA-like enzymes"/>
    <property type="match status" value="3"/>
</dbReference>
<feature type="transmembrane region" description="Helical" evidence="4">
    <location>
        <begin position="645"/>
        <end position="663"/>
    </location>
</feature>
<feature type="transmembrane region" description="Helical" evidence="4">
    <location>
        <begin position="849"/>
        <end position="874"/>
    </location>
</feature>
<dbReference type="GO" id="GO:0043041">
    <property type="term" value="P:amino acid activation for nonribosomal peptide biosynthetic process"/>
    <property type="evidence" value="ECO:0007669"/>
    <property type="project" value="TreeGrafter"/>
</dbReference>
<sequence length="1334" mass="144924">MHTEDNRTSDEFDDPSLAIYGVEEVPEPRTLVDIFMETVNQFPDAPALSGSDGTLTYRELAERIDEQVEILASYGIGVGDRIGIRVPSGTTDLYVAILATICAGAAYVPVDWDDPDSRATTVWEEANVAAVYGARLMLTMHREVGAQVEPGRPGLSDDAWIIFTSGSTGKPKGVAVSHRSAAALVDAEARMYLVDAPLGPQDRVMAGLSVAFDASCEEMWLAWRYGATLVAAPRDIVRSADALGQWITEHEITAVSTVPTLASFWPTESLSAVRLLIFGGEALPKELVNRLVAPGRELWNTYGPTETTVICSGHKMERLENDEPVRIGRATPGWELAVIDPETEQPVEWGQSGELVVAGVGLGRYLDPAKDAEKYAPIPALGWDRAYRTGDLVVAERDGLIFAGRTDDQIKFGGRRMELGEIDRALASTPGISAAAAAKKTTAAGSDIIVGYVVAEGELDLQEVRAHLSTVLPGGIAPSICVMDSLPMKTSGKVDRGALPWPLPDSGEVTAGLSPELHWLAGKWADQLGPVPLEADANFFENGGSSVALAKLAVDLRADYPALDIGALYDNPTLEDMAAYLETLNATLEPRPTPKKIPWWTGIFQFLWVCGIYLVNAARYVVGALLVVWALDVFLDAPWVPALPFWPLLIGWIVLFSLPGKVAQATLVSRLLTIGIRPGEYLRGGWTHMRVWAAERYVTYLKLETLLGTPMAPLFFRLLGNSVGRDGELATMPPVTGLATIGDRVSLEQEVDILGHWIEGDTFILGSIDIEDGVRVGLRTFVTPNSRIGANAEILSGSCVSGEVAPGRLYGGSPLADRGEAGLTWPELSPEEAARRGSVTLVNRFERGIYFGAGMAWMTLLPVLASLPGILLIYPTVWSRDRYQDVFPILAAWTPVFILLVMVTWLALVVLSVRFCSVFIQPGYFPQRSTTGWAVWMTHTLLQKTLTSTYFMYAGWLPPAFLRILGARVGEDTEISTVETIPHLTSIGDRCFLADHSLCSAARQGNGWVHLGTTVVSDGSFVGNSGIVGADHDLPEDALIAVLSSSPYRPGRGTSWLGRSIREIPRAHVEADVAHTFKPPRYLKVARAVVEAFRIVPIMVTAYLDLFIVWVLTEIYMRAGMGQAGFNAVLLWVFPVVLAAGIIASTVPIVAKWLLVGRFKSGDHTLFSTFVWRGELVDNFAELLAVPSLIRMSLGSPMHNWWLRMMGCHIGKHVWCESWWLPEFDLIRLGDRSTVNRGTVLQTHLFHDRVMALETVELGMGATLGPNSFMLPGSSLGDRTTIEPGSLVLRNDGIPADTVWSGNPVAHVEAPADEAPADDQSGKVTLSDAHYSAV</sequence>
<dbReference type="InterPro" id="IPR000873">
    <property type="entry name" value="AMP-dep_synth/lig_dom"/>
</dbReference>
<comment type="caution">
    <text evidence="6">The sequence shown here is derived from an EMBL/GenBank/DDBJ whole genome shotgun (WGS) entry which is preliminary data.</text>
</comment>
<gene>
    <name evidence="6" type="ORF">HMPREF0291_11843</name>
</gene>
<dbReference type="HOGENOM" id="CLU_002751_1_0_11"/>
<dbReference type="eggNOG" id="COG1044">
    <property type="taxonomic scope" value="Bacteria"/>
</dbReference>
<dbReference type="InterPro" id="IPR045851">
    <property type="entry name" value="AMP-bd_C_sf"/>
</dbReference>
<feature type="region of interest" description="Disordered" evidence="3">
    <location>
        <begin position="1312"/>
        <end position="1334"/>
    </location>
</feature>
<evidence type="ECO:0000256" key="2">
    <source>
        <dbReference type="ARBA" id="ARBA00022553"/>
    </source>
</evidence>
<dbReference type="GO" id="GO:0005737">
    <property type="term" value="C:cytoplasm"/>
    <property type="evidence" value="ECO:0007669"/>
    <property type="project" value="TreeGrafter"/>
</dbReference>
<dbReference type="InterPro" id="IPR042099">
    <property type="entry name" value="ANL_N_sf"/>
</dbReference>
<dbReference type="RefSeq" id="WP_005290562.1">
    <property type="nucleotide sequence ID" value="NZ_CM000961.1"/>
</dbReference>
<evidence type="ECO:0000256" key="3">
    <source>
        <dbReference type="SAM" id="MobiDB-lite"/>
    </source>
</evidence>
<dbReference type="PANTHER" id="PTHR45527">
    <property type="entry name" value="NONRIBOSOMAL PEPTIDE SYNTHETASE"/>
    <property type="match status" value="1"/>
</dbReference>
<feature type="transmembrane region" description="Helical" evidence="4">
    <location>
        <begin position="886"/>
        <end position="911"/>
    </location>
</feature>
<dbReference type="InterPro" id="IPR020806">
    <property type="entry name" value="PKS_PP-bd"/>
</dbReference>
<dbReference type="Gene3D" id="3.40.50.12780">
    <property type="entry name" value="N-terminal domain of ligase-like"/>
    <property type="match status" value="1"/>
</dbReference>
<keyword evidence="4" id="KW-0472">Membrane</keyword>
<evidence type="ECO:0000313" key="7">
    <source>
        <dbReference type="Proteomes" id="UP000004208"/>
    </source>
</evidence>
<dbReference type="SUPFAM" id="SSF56801">
    <property type="entry name" value="Acetyl-CoA synthetase-like"/>
    <property type="match status" value="1"/>
</dbReference>
<keyword evidence="2" id="KW-0597">Phosphoprotein</keyword>
<dbReference type="InterPro" id="IPR011004">
    <property type="entry name" value="Trimer_LpxA-like_sf"/>
</dbReference>
<evidence type="ECO:0000259" key="5">
    <source>
        <dbReference type="PROSITE" id="PS50075"/>
    </source>
</evidence>
<evidence type="ECO:0000256" key="1">
    <source>
        <dbReference type="ARBA" id="ARBA00022450"/>
    </source>
</evidence>
<dbReference type="GO" id="GO:0044550">
    <property type="term" value="P:secondary metabolite biosynthetic process"/>
    <property type="evidence" value="ECO:0007669"/>
    <property type="project" value="TreeGrafter"/>
</dbReference>
<dbReference type="InterPro" id="IPR012728">
    <property type="entry name" value="Pls/PosA_C"/>
</dbReference>
<dbReference type="PROSITE" id="PS00455">
    <property type="entry name" value="AMP_BINDING"/>
    <property type="match status" value="1"/>
</dbReference>
<keyword evidence="4" id="KW-1133">Transmembrane helix</keyword>
<dbReference type="InterPro" id="IPR020845">
    <property type="entry name" value="AMP-binding_CS"/>
</dbReference>
<dbReference type="SMART" id="SM00823">
    <property type="entry name" value="PKS_PP"/>
    <property type="match status" value="1"/>
</dbReference>
<dbReference type="eggNOG" id="COG0110">
    <property type="taxonomic scope" value="Bacteria"/>
</dbReference>
<dbReference type="Gene3D" id="3.30.300.30">
    <property type="match status" value="1"/>
</dbReference>
<reference evidence="6" key="1">
    <citation type="submission" date="2010-06" db="EMBL/GenBank/DDBJ databases">
        <authorList>
            <person name="Muzny D."/>
            <person name="Qin X."/>
            <person name="Buhay C."/>
            <person name="Dugan-Rocha S."/>
            <person name="Ding Y."/>
            <person name="Chen G."/>
            <person name="Hawes A."/>
            <person name="Holder M."/>
            <person name="Jhangiani S."/>
            <person name="Johnson A."/>
            <person name="Khan Z."/>
            <person name="Li Z."/>
            <person name="Liu W."/>
            <person name="Liu X."/>
            <person name="Perez L."/>
            <person name="Shen H."/>
            <person name="Wang Q."/>
            <person name="Watt J."/>
            <person name="Xi L."/>
            <person name="Xin Y."/>
            <person name="Zhou J."/>
            <person name="Deng J."/>
            <person name="Jiang H."/>
            <person name="Liu Y."/>
            <person name="Qu J."/>
            <person name="Song X.-Z."/>
            <person name="Zhang L."/>
            <person name="Villasana D."/>
            <person name="Johnson A."/>
            <person name="Liu J."/>
            <person name="Liyanage D."/>
            <person name="Lorensuhewa L."/>
            <person name="Robinson T."/>
            <person name="Song A."/>
            <person name="Song B.-B."/>
            <person name="Dinh H."/>
            <person name="Thornton R."/>
            <person name="Coyle M."/>
            <person name="Francisco L."/>
            <person name="Jackson L."/>
            <person name="Javaid M."/>
            <person name="Korchina V."/>
            <person name="Kovar C."/>
            <person name="Mata R."/>
            <person name="Mathew T."/>
            <person name="Ngo R."/>
            <person name="Nguyen L."/>
            <person name="Nguyen N."/>
            <person name="Okwuonu G."/>
            <person name="Ongeri F."/>
            <person name="Pham C."/>
            <person name="Simmons D."/>
            <person name="Wilczek-Boney K."/>
            <person name="Hale W."/>
            <person name="Jakkamsetti A."/>
            <person name="Pham P."/>
            <person name="Ruth R."/>
            <person name="San Lucas F."/>
            <person name="Warren J."/>
            <person name="Zhang J."/>
            <person name="Zhao Z."/>
            <person name="Zhou C."/>
            <person name="Zhu D."/>
            <person name="Lee S."/>
            <person name="Bess C."/>
            <person name="Blankenburg K."/>
            <person name="Forbes L."/>
            <person name="Fu Q."/>
            <person name="Gubbala S."/>
            <person name="Hirani K."/>
            <person name="Jayaseelan J.C."/>
            <person name="Lara F."/>
            <person name="Munidasa M."/>
            <person name="Palculict T."/>
            <person name="Patil S."/>
            <person name="Pu L.-L."/>
            <person name="Saada N."/>
            <person name="Tang L."/>
            <person name="Weissenberger G."/>
            <person name="Zhu Y."/>
            <person name="Hemphill L."/>
            <person name="Shang Y."/>
            <person name="Youmans B."/>
            <person name="Ayvaz T."/>
            <person name="Ross M."/>
            <person name="Santibanez J."/>
            <person name="Aqrawi P."/>
            <person name="Gross S."/>
            <person name="Joshi V."/>
            <person name="Fowler G."/>
            <person name="Nazareth L."/>
            <person name="Reid J."/>
            <person name="Worley K."/>
            <person name="Petrosino J."/>
            <person name="Highlander S."/>
            <person name="Gibbs R."/>
        </authorList>
    </citation>
    <scope>NUCLEOTIDE SEQUENCE [LARGE SCALE GENOMIC DNA]</scope>
    <source>
        <strain evidence="6">ATCC 33030</strain>
    </source>
</reference>
<dbReference type="PANTHER" id="PTHR45527:SF1">
    <property type="entry name" value="FATTY ACID SYNTHASE"/>
    <property type="match status" value="1"/>
</dbReference>
<protein>
    <submittedName>
        <fullName evidence="6">Non-ribosomal peptide synthetase C-terminal domain protein</fullName>
    </submittedName>
</protein>
<dbReference type="STRING" id="585529.HMPREF0291_11843"/>
<keyword evidence="7" id="KW-1185">Reference proteome</keyword>
<dbReference type="Pfam" id="PF00550">
    <property type="entry name" value="PP-binding"/>
    <property type="match status" value="1"/>
</dbReference>
<dbReference type="GO" id="GO:0031177">
    <property type="term" value="F:phosphopantetheine binding"/>
    <property type="evidence" value="ECO:0007669"/>
    <property type="project" value="InterPro"/>
</dbReference>
<feature type="domain" description="Carrier" evidence="5">
    <location>
        <begin position="511"/>
        <end position="585"/>
    </location>
</feature>